<feature type="domain" description="Trichome birefringence-like C-terminal" evidence="9">
    <location>
        <begin position="171"/>
        <end position="209"/>
    </location>
</feature>
<evidence type="ECO:0000259" key="9">
    <source>
        <dbReference type="Pfam" id="PF13839"/>
    </source>
</evidence>
<dbReference type="Pfam" id="PF13839">
    <property type="entry name" value="PC-Esterase"/>
    <property type="match status" value="2"/>
</dbReference>
<feature type="transmembrane region" description="Helical" evidence="8">
    <location>
        <begin position="16"/>
        <end position="35"/>
    </location>
</feature>
<evidence type="ECO:0000313" key="12">
    <source>
        <dbReference type="Proteomes" id="UP000807159"/>
    </source>
</evidence>
<evidence type="ECO:0000256" key="1">
    <source>
        <dbReference type="ARBA" id="ARBA00004167"/>
    </source>
</evidence>
<dbReference type="InterPro" id="IPR025846">
    <property type="entry name" value="TBL_N"/>
</dbReference>
<protein>
    <recommendedName>
        <fullName evidence="13">Trichome birefringence-like N-terminal domain-containing protein</fullName>
    </recommendedName>
</protein>
<organism evidence="11 12">
    <name type="scientific">Populus deltoides</name>
    <name type="common">Eastern poplar</name>
    <name type="synonym">Eastern cottonwood</name>
    <dbReference type="NCBI Taxonomy" id="3696"/>
    <lineage>
        <taxon>Eukaryota</taxon>
        <taxon>Viridiplantae</taxon>
        <taxon>Streptophyta</taxon>
        <taxon>Embryophyta</taxon>
        <taxon>Tracheophyta</taxon>
        <taxon>Spermatophyta</taxon>
        <taxon>Magnoliopsida</taxon>
        <taxon>eudicotyledons</taxon>
        <taxon>Gunneridae</taxon>
        <taxon>Pentapetalae</taxon>
        <taxon>rosids</taxon>
        <taxon>fabids</taxon>
        <taxon>Malpighiales</taxon>
        <taxon>Salicaceae</taxon>
        <taxon>Saliceae</taxon>
        <taxon>Populus</taxon>
    </lineage>
</organism>
<keyword evidence="12" id="KW-1185">Reference proteome</keyword>
<dbReference type="GO" id="GO:0016020">
    <property type="term" value="C:membrane"/>
    <property type="evidence" value="ECO:0007669"/>
    <property type="project" value="UniProtKB-SubCell"/>
</dbReference>
<evidence type="ECO:0000313" key="11">
    <source>
        <dbReference type="EMBL" id="KAH8513282.1"/>
    </source>
</evidence>
<evidence type="ECO:0000256" key="5">
    <source>
        <dbReference type="ARBA" id="ARBA00022989"/>
    </source>
</evidence>
<dbReference type="AlphaFoldDB" id="A0A8T2Z8D9"/>
<feature type="domain" description="Trichome birefringence-like C-terminal" evidence="9">
    <location>
        <begin position="258"/>
        <end position="511"/>
    </location>
</feature>
<keyword evidence="6 8" id="KW-0472">Membrane</keyword>
<evidence type="ECO:0008006" key="13">
    <source>
        <dbReference type="Google" id="ProtNLM"/>
    </source>
</evidence>
<keyword evidence="3 8" id="KW-0812">Transmembrane</keyword>
<dbReference type="Proteomes" id="UP000807159">
    <property type="component" value="Chromosome 3"/>
</dbReference>
<feature type="compositionally biased region" description="Pro residues" evidence="7">
    <location>
        <begin position="67"/>
        <end position="79"/>
    </location>
</feature>
<evidence type="ECO:0000256" key="2">
    <source>
        <dbReference type="ARBA" id="ARBA00007727"/>
    </source>
</evidence>
<dbReference type="EMBL" id="JACEGQ020000003">
    <property type="protein sequence ID" value="KAH8513282.1"/>
    <property type="molecule type" value="Genomic_DNA"/>
</dbReference>
<feature type="compositionally biased region" description="Polar residues" evidence="7">
    <location>
        <begin position="87"/>
        <end position="97"/>
    </location>
</feature>
<evidence type="ECO:0000256" key="6">
    <source>
        <dbReference type="ARBA" id="ARBA00023136"/>
    </source>
</evidence>
<reference evidence="11" key="1">
    <citation type="journal article" date="2021" name="J. Hered.">
        <title>Genome Assembly of Salicaceae Populus deltoides (Eastern Cottonwood) I-69 Based on Nanopore Sequencing and Hi-C Technologies.</title>
        <authorList>
            <person name="Bai S."/>
            <person name="Wu H."/>
            <person name="Zhang J."/>
            <person name="Pan Z."/>
            <person name="Zhao W."/>
            <person name="Li Z."/>
            <person name="Tong C."/>
        </authorList>
    </citation>
    <scope>NUCLEOTIDE SEQUENCE</scope>
    <source>
        <tissue evidence="11">Leaf</tissue>
    </source>
</reference>
<dbReference type="PANTHER" id="PTHR32285:SF219">
    <property type="entry name" value="PROTEIN TRICHOME BIREFRINGENCE-LIKE 24"/>
    <property type="match status" value="1"/>
</dbReference>
<dbReference type="InterPro" id="IPR029962">
    <property type="entry name" value="TBL"/>
</dbReference>
<name>A0A8T2Z8D9_POPDE</name>
<dbReference type="GO" id="GO:0016413">
    <property type="term" value="F:O-acetyltransferase activity"/>
    <property type="evidence" value="ECO:0007669"/>
    <property type="project" value="InterPro"/>
</dbReference>
<comment type="caution">
    <text evidence="11">The sequence shown here is derived from an EMBL/GenBank/DDBJ whole genome shotgun (WGS) entry which is preliminary data.</text>
</comment>
<gene>
    <name evidence="11" type="ORF">H0E87_006539</name>
</gene>
<evidence type="ECO:0000256" key="8">
    <source>
        <dbReference type="SAM" id="Phobius"/>
    </source>
</evidence>
<keyword evidence="5 8" id="KW-1133">Transmembrane helix</keyword>
<sequence length="515" mass="58802">MKLIWRLKSLNKYNNWIFKLAIATLLLGFAFRLLFYQSSSFEPNIETAFADSTELSKEPVSSVDISKPPPVTVDIPKPPLAADIPKPTSSANTSKDSLSADLQEPDDETPQKELNAGKCDLFTGDWIPNPSGPMYTNSTCSLIEGHQNCMRNGRTDSGYLFWRWNPRDCQLPPFNAQRFLEVMRNKRWALIGDSISRNHVQSLLCILSTCCYIDFANCMMHHLQSYPKNLMHIYKGLIMWLASEIAVTNMIRHVSKVKVEQAVEVYHDEEYKSKRWHFPSYNFTISNIWSPFLVKAAIFEDNDGVSTSEVQLQLDKLDTNWTNLYQGLDYMIISTGKWFLKAAIYHENDTVVGCHICPGRNLTEKGFVFAYEKALRYVMNFIATSKHKGLIFFRTSTPDHFENGEWHNGGNCTKTTPAKEGEIELKDLNKILRTVELAEFEKASAKAAENGLNLKLLDFTNLLLSRPDGHPGPYRQFHPFAQDKNAKVQNDCLHWCLPGPIDYWNDVIMEMAING</sequence>
<keyword evidence="4" id="KW-0735">Signal-anchor</keyword>
<dbReference type="Pfam" id="PF14416">
    <property type="entry name" value="PMR5N"/>
    <property type="match status" value="1"/>
</dbReference>
<feature type="domain" description="Trichome birefringence-like N-terminal" evidence="10">
    <location>
        <begin position="118"/>
        <end position="170"/>
    </location>
</feature>
<dbReference type="InterPro" id="IPR026057">
    <property type="entry name" value="TBL_C"/>
</dbReference>
<accession>A0A8T2Z8D9</accession>
<proteinExistence type="inferred from homology"/>
<comment type="subcellular location">
    <subcellularLocation>
        <location evidence="1">Membrane</location>
        <topology evidence="1">Single-pass membrane protein</topology>
    </subcellularLocation>
</comment>
<feature type="region of interest" description="Disordered" evidence="7">
    <location>
        <begin position="59"/>
        <end position="114"/>
    </location>
</feature>
<evidence type="ECO:0000259" key="10">
    <source>
        <dbReference type="Pfam" id="PF14416"/>
    </source>
</evidence>
<dbReference type="PANTHER" id="PTHR32285">
    <property type="entry name" value="PROTEIN TRICHOME BIREFRINGENCE-LIKE 9-RELATED"/>
    <property type="match status" value="1"/>
</dbReference>
<dbReference type="GO" id="GO:0005794">
    <property type="term" value="C:Golgi apparatus"/>
    <property type="evidence" value="ECO:0007669"/>
    <property type="project" value="TreeGrafter"/>
</dbReference>
<evidence type="ECO:0000256" key="4">
    <source>
        <dbReference type="ARBA" id="ARBA00022968"/>
    </source>
</evidence>
<evidence type="ECO:0000256" key="3">
    <source>
        <dbReference type="ARBA" id="ARBA00022692"/>
    </source>
</evidence>
<comment type="similarity">
    <text evidence="2">Belongs to the PC-esterase family. TBL subfamily.</text>
</comment>
<evidence type="ECO:0000256" key="7">
    <source>
        <dbReference type="SAM" id="MobiDB-lite"/>
    </source>
</evidence>